<comment type="catalytic activity">
    <reaction evidence="11">
        <text>fluoride(in) = fluoride(out)</text>
        <dbReference type="Rhea" id="RHEA:76159"/>
        <dbReference type="ChEBI" id="CHEBI:17051"/>
    </reaction>
    <physiologicalReaction direction="left-to-right" evidence="11">
        <dbReference type="Rhea" id="RHEA:76160"/>
    </physiologicalReaction>
</comment>
<keyword evidence="6 12" id="KW-0915">Sodium</keyword>
<evidence type="ECO:0000256" key="10">
    <source>
        <dbReference type="ARBA" id="ARBA00035120"/>
    </source>
</evidence>
<keyword evidence="2 12" id="KW-1003">Cell membrane</keyword>
<evidence type="ECO:0000256" key="3">
    <source>
        <dbReference type="ARBA" id="ARBA00022519"/>
    </source>
</evidence>
<gene>
    <name evidence="12 13" type="primary">crcB</name>
    <name evidence="12" type="synonym">fluC</name>
    <name evidence="13" type="ORF">C0039_18145</name>
</gene>
<keyword evidence="9 12" id="KW-0407">Ion channel</keyword>
<evidence type="ECO:0000256" key="4">
    <source>
        <dbReference type="ARBA" id="ARBA00022692"/>
    </source>
</evidence>
<keyword evidence="12" id="KW-0479">Metal-binding</keyword>
<accession>A0A2N5WY77</accession>
<evidence type="ECO:0000256" key="1">
    <source>
        <dbReference type="ARBA" id="ARBA00004651"/>
    </source>
</evidence>
<evidence type="ECO:0000256" key="11">
    <source>
        <dbReference type="ARBA" id="ARBA00035585"/>
    </source>
</evidence>
<reference evidence="13 14" key="1">
    <citation type="submission" date="2018-01" db="EMBL/GenBank/DDBJ databases">
        <title>The draft genome sequence of Halioglobus lutimaris HF004.</title>
        <authorList>
            <person name="Du Z.-J."/>
            <person name="Shi M.-J."/>
        </authorList>
    </citation>
    <scope>NUCLEOTIDE SEQUENCE [LARGE SCALE GENOMIC DNA]</scope>
    <source>
        <strain evidence="13 14">HF004</strain>
    </source>
</reference>
<keyword evidence="14" id="KW-1185">Reference proteome</keyword>
<dbReference type="EMBL" id="PKUS01000034">
    <property type="protein sequence ID" value="PLW67195.1"/>
    <property type="molecule type" value="Genomic_DNA"/>
</dbReference>
<feature type="binding site" evidence="12">
    <location>
        <position position="77"/>
    </location>
    <ligand>
        <name>Na(+)</name>
        <dbReference type="ChEBI" id="CHEBI:29101"/>
        <note>structural</note>
    </ligand>
</feature>
<dbReference type="NCBIfam" id="TIGR00494">
    <property type="entry name" value="crcB"/>
    <property type="match status" value="1"/>
</dbReference>
<dbReference type="InterPro" id="IPR003691">
    <property type="entry name" value="FluC"/>
</dbReference>
<dbReference type="GO" id="GO:0140114">
    <property type="term" value="P:cellular detoxification of fluoride"/>
    <property type="evidence" value="ECO:0007669"/>
    <property type="project" value="UniProtKB-UniRule"/>
</dbReference>
<dbReference type="GO" id="GO:0062054">
    <property type="term" value="F:fluoride channel activity"/>
    <property type="evidence" value="ECO:0007669"/>
    <property type="project" value="UniProtKB-UniRule"/>
</dbReference>
<evidence type="ECO:0000256" key="7">
    <source>
        <dbReference type="ARBA" id="ARBA00023065"/>
    </source>
</evidence>
<sequence>MKYLLFIALGGACGAVSRYLLSGWAHVLWEGKWPVGTLLVNMLGSLLIGVVFVLIEKQVVHPDWRGVLMVGFLGAFTTFSTFSLETITLLEEGHVVHAVGYMVTSALACVLMAGISIYLTRALV</sequence>
<feature type="transmembrane region" description="Helical" evidence="12">
    <location>
        <begin position="33"/>
        <end position="55"/>
    </location>
</feature>
<evidence type="ECO:0000256" key="8">
    <source>
        <dbReference type="ARBA" id="ARBA00023136"/>
    </source>
</evidence>
<evidence type="ECO:0000313" key="13">
    <source>
        <dbReference type="EMBL" id="PLW67195.1"/>
    </source>
</evidence>
<dbReference type="Pfam" id="PF02537">
    <property type="entry name" value="CRCB"/>
    <property type="match status" value="1"/>
</dbReference>
<evidence type="ECO:0000313" key="14">
    <source>
        <dbReference type="Proteomes" id="UP000235005"/>
    </source>
</evidence>
<evidence type="ECO:0000256" key="2">
    <source>
        <dbReference type="ARBA" id="ARBA00022475"/>
    </source>
</evidence>
<dbReference type="GO" id="GO:0046872">
    <property type="term" value="F:metal ion binding"/>
    <property type="evidence" value="ECO:0007669"/>
    <property type="project" value="UniProtKB-KW"/>
</dbReference>
<feature type="transmembrane region" description="Helical" evidence="12">
    <location>
        <begin position="67"/>
        <end position="87"/>
    </location>
</feature>
<evidence type="ECO:0000256" key="12">
    <source>
        <dbReference type="HAMAP-Rule" id="MF_00454"/>
    </source>
</evidence>
<evidence type="ECO:0000256" key="5">
    <source>
        <dbReference type="ARBA" id="ARBA00022989"/>
    </source>
</evidence>
<comment type="similarity">
    <text evidence="10 12">Belongs to the fluoride channel Fluc/FEX (TC 1.A.43) family.</text>
</comment>
<dbReference type="GO" id="GO:0005886">
    <property type="term" value="C:plasma membrane"/>
    <property type="evidence" value="ECO:0007669"/>
    <property type="project" value="UniProtKB-SubCell"/>
</dbReference>
<proteinExistence type="inferred from homology"/>
<dbReference type="RefSeq" id="WP_076001392.1">
    <property type="nucleotide sequence ID" value="NZ_PKUS01000034.1"/>
</dbReference>
<feature type="binding site" evidence="12">
    <location>
        <position position="74"/>
    </location>
    <ligand>
        <name>Na(+)</name>
        <dbReference type="ChEBI" id="CHEBI:29101"/>
        <note>structural</note>
    </ligand>
</feature>
<dbReference type="OrthoDB" id="9806299at2"/>
<dbReference type="AlphaFoldDB" id="A0A2N5WY77"/>
<evidence type="ECO:0000256" key="9">
    <source>
        <dbReference type="ARBA" id="ARBA00023303"/>
    </source>
</evidence>
<comment type="subcellular location">
    <subcellularLocation>
        <location evidence="1 12">Cell membrane</location>
        <topology evidence="1 12">Multi-pass membrane protein</topology>
    </subcellularLocation>
</comment>
<keyword evidence="3" id="KW-0997">Cell inner membrane</keyword>
<comment type="caution">
    <text evidence="13">The sequence shown here is derived from an EMBL/GenBank/DDBJ whole genome shotgun (WGS) entry which is preliminary data.</text>
</comment>
<protein>
    <recommendedName>
        <fullName evidence="12">Fluoride-specific ion channel FluC</fullName>
    </recommendedName>
</protein>
<dbReference type="HAMAP" id="MF_00454">
    <property type="entry name" value="FluC"/>
    <property type="match status" value="1"/>
</dbReference>
<keyword evidence="4 12" id="KW-0812">Transmembrane</keyword>
<dbReference type="PANTHER" id="PTHR28259">
    <property type="entry name" value="FLUORIDE EXPORT PROTEIN 1-RELATED"/>
    <property type="match status" value="1"/>
</dbReference>
<keyword evidence="5 12" id="KW-1133">Transmembrane helix</keyword>
<comment type="activity regulation">
    <text evidence="12">Na(+) is not transported, but it plays an essential structural role and its presence is essential for fluoride channel function.</text>
</comment>
<keyword evidence="7 12" id="KW-0406">Ion transport</keyword>
<name>A0A2N5WY77_9GAMM</name>
<dbReference type="Proteomes" id="UP000235005">
    <property type="component" value="Unassembled WGS sequence"/>
</dbReference>
<organism evidence="13 14">
    <name type="scientific">Pseudohalioglobus lutimaris</name>
    <dbReference type="NCBI Taxonomy" id="1737061"/>
    <lineage>
        <taxon>Bacteria</taxon>
        <taxon>Pseudomonadati</taxon>
        <taxon>Pseudomonadota</taxon>
        <taxon>Gammaproteobacteria</taxon>
        <taxon>Cellvibrionales</taxon>
        <taxon>Halieaceae</taxon>
        <taxon>Pseudohalioglobus</taxon>
    </lineage>
</organism>
<comment type="function">
    <text evidence="12">Fluoride-specific ion channel. Important for reducing fluoride concentration in the cell, thus reducing its toxicity.</text>
</comment>
<dbReference type="PANTHER" id="PTHR28259:SF1">
    <property type="entry name" value="FLUORIDE EXPORT PROTEIN 1-RELATED"/>
    <property type="match status" value="1"/>
</dbReference>
<keyword evidence="8 12" id="KW-0472">Membrane</keyword>
<evidence type="ECO:0000256" key="6">
    <source>
        <dbReference type="ARBA" id="ARBA00023053"/>
    </source>
</evidence>
<keyword evidence="12" id="KW-0813">Transport</keyword>
<feature type="transmembrane region" description="Helical" evidence="12">
    <location>
        <begin position="99"/>
        <end position="119"/>
    </location>
</feature>